<keyword evidence="14" id="KW-0449">Lipoprotein</keyword>
<evidence type="ECO:0000256" key="1">
    <source>
        <dbReference type="ARBA" id="ARBA00004571"/>
    </source>
</evidence>
<dbReference type="GO" id="GO:0009279">
    <property type="term" value="C:cell outer membrane"/>
    <property type="evidence" value="ECO:0007669"/>
    <property type="project" value="UniProtKB-SubCell"/>
</dbReference>
<dbReference type="Gene3D" id="3.30.1950.10">
    <property type="entry name" value="wza like domain"/>
    <property type="match status" value="1"/>
</dbReference>
<reference evidence="19" key="2">
    <citation type="journal article" date="2022" name="Syst. Appl. Microbiol.">
        <title>Chromohalobacter moromii sp. nov., a moderately halophilic bacterium isolated from lupine-based moromi fermentation.</title>
        <authorList>
            <person name="Lulf R.H."/>
            <person name="Hilgarth M."/>
            <person name="Ehrmann M.A."/>
        </authorList>
    </citation>
    <scope>NUCLEOTIDE SEQUENCE</scope>
    <source>
        <strain evidence="19">TMW 2.2304</strain>
    </source>
</reference>
<keyword evidence="20" id="KW-1185">Reference proteome</keyword>
<dbReference type="PANTHER" id="PTHR33619:SF3">
    <property type="entry name" value="POLYSACCHARIDE EXPORT PROTEIN GFCE-RELATED"/>
    <property type="match status" value="1"/>
</dbReference>
<dbReference type="PANTHER" id="PTHR33619">
    <property type="entry name" value="POLYSACCHARIDE EXPORT PROTEIN GFCE-RELATED"/>
    <property type="match status" value="1"/>
</dbReference>
<feature type="chain" id="PRO_5040928518" evidence="15">
    <location>
        <begin position="32"/>
        <end position="388"/>
    </location>
</feature>
<evidence type="ECO:0000313" key="20">
    <source>
        <dbReference type="Proteomes" id="UP001145353"/>
    </source>
</evidence>
<gene>
    <name evidence="19" type="ORF">KZO87_15695</name>
</gene>
<evidence type="ECO:0000256" key="8">
    <source>
        <dbReference type="ARBA" id="ARBA00023047"/>
    </source>
</evidence>
<accession>A0A9X2X4L3</accession>
<dbReference type="InterPro" id="IPR003715">
    <property type="entry name" value="Poly_export_N"/>
</dbReference>
<evidence type="ECO:0000256" key="11">
    <source>
        <dbReference type="ARBA" id="ARBA00023136"/>
    </source>
</evidence>
<keyword evidence="12" id="KW-0564">Palmitate</keyword>
<keyword evidence="10" id="KW-0626">Porin</keyword>
<dbReference type="EMBL" id="JAHXDE010000007">
    <property type="protein sequence ID" value="MCT8506822.1"/>
    <property type="molecule type" value="Genomic_DNA"/>
</dbReference>
<keyword evidence="3" id="KW-0813">Transport</keyword>
<name>A0A9X2X4L3_9GAMM</name>
<evidence type="ECO:0000256" key="5">
    <source>
        <dbReference type="ARBA" id="ARBA00022597"/>
    </source>
</evidence>
<keyword evidence="5" id="KW-0762">Sugar transport</keyword>
<dbReference type="GO" id="GO:0015288">
    <property type="term" value="F:porin activity"/>
    <property type="evidence" value="ECO:0007669"/>
    <property type="project" value="UniProtKB-KW"/>
</dbReference>
<evidence type="ECO:0000256" key="10">
    <source>
        <dbReference type="ARBA" id="ARBA00023114"/>
    </source>
</evidence>
<evidence type="ECO:0000256" key="3">
    <source>
        <dbReference type="ARBA" id="ARBA00022448"/>
    </source>
</evidence>
<evidence type="ECO:0000259" key="18">
    <source>
        <dbReference type="Pfam" id="PF22461"/>
    </source>
</evidence>
<proteinExistence type="inferred from homology"/>
<evidence type="ECO:0000256" key="4">
    <source>
        <dbReference type="ARBA" id="ARBA00022452"/>
    </source>
</evidence>
<evidence type="ECO:0000256" key="9">
    <source>
        <dbReference type="ARBA" id="ARBA00023065"/>
    </source>
</evidence>
<dbReference type="Proteomes" id="UP001145353">
    <property type="component" value="Unassembled WGS sequence"/>
</dbReference>
<dbReference type="InterPro" id="IPR040716">
    <property type="entry name" value="Wza_C"/>
</dbReference>
<dbReference type="Pfam" id="PF02563">
    <property type="entry name" value="Poly_export"/>
    <property type="match status" value="1"/>
</dbReference>
<sequence length="388" mass="42189">MTASRMEYRSGWRKPLLGLSFMVALSGCAFAPGSNLDYEADSQGEDISDNIEVKAITPSLVKTMVESKDDLRDSLFEYTENAVPESEIDYDYIIGRGDVLSVVVYDHPELTIPAGSERSAEESGNVVHSDGTIFYPYIGTVEVAGRTVRDVRGEIQRRLEGYIAQPQVDVKVAAFNAQKAYVTGEVDQPGAQPITNVPLTVLDALSSVGGLTQGGDWHDVVLTRNGVERHLSVYNMLVNGDLDQNLLLQDGDVLHVPVVGNQQVYVMGEVNTPTAVPMPNARFSLTNALAQAGGISESSADASGIFVIRRNQEVDSETYATVYQLNAESAIAFALGSEFILQPTDVVYVTAAPMARWNRVISQILPSVTAIYQLSQATRDIKDLNDDF</sequence>
<evidence type="ECO:0000256" key="2">
    <source>
        <dbReference type="ARBA" id="ARBA00009450"/>
    </source>
</evidence>
<feature type="domain" description="Polysaccharide export protein N-terminal" evidence="16">
    <location>
        <begin position="89"/>
        <end position="172"/>
    </location>
</feature>
<comment type="caution">
    <text evidence="19">The sequence shown here is derived from an EMBL/GenBank/DDBJ whole genome shotgun (WGS) entry which is preliminary data.</text>
</comment>
<dbReference type="Pfam" id="PF18412">
    <property type="entry name" value="Wza_C"/>
    <property type="match status" value="1"/>
</dbReference>
<feature type="signal peptide" evidence="15">
    <location>
        <begin position="1"/>
        <end position="31"/>
    </location>
</feature>
<dbReference type="InterPro" id="IPR054765">
    <property type="entry name" value="SLBB_dom"/>
</dbReference>
<feature type="domain" description="SLBB" evidence="18">
    <location>
        <begin position="262"/>
        <end position="349"/>
    </location>
</feature>
<keyword evidence="4" id="KW-1134">Transmembrane beta strand</keyword>
<dbReference type="GO" id="GO:0015159">
    <property type="term" value="F:polysaccharide transmembrane transporter activity"/>
    <property type="evidence" value="ECO:0007669"/>
    <property type="project" value="InterPro"/>
</dbReference>
<reference evidence="19" key="1">
    <citation type="submission" date="2021-07" db="EMBL/GenBank/DDBJ databases">
        <authorList>
            <person name="Luelf R.H."/>
        </authorList>
    </citation>
    <scope>NUCLEOTIDE SEQUENCE</scope>
    <source>
        <strain evidence="19">TMW 2.2304</strain>
    </source>
</reference>
<evidence type="ECO:0000259" key="17">
    <source>
        <dbReference type="Pfam" id="PF18412"/>
    </source>
</evidence>
<evidence type="ECO:0000256" key="13">
    <source>
        <dbReference type="ARBA" id="ARBA00023237"/>
    </source>
</evidence>
<dbReference type="Gene3D" id="3.10.560.10">
    <property type="entry name" value="Outer membrane lipoprotein wza domain like"/>
    <property type="match status" value="2"/>
</dbReference>
<dbReference type="AlphaFoldDB" id="A0A9X2X4L3"/>
<evidence type="ECO:0000256" key="7">
    <source>
        <dbReference type="ARBA" id="ARBA00022729"/>
    </source>
</evidence>
<keyword evidence="7 15" id="KW-0732">Signal</keyword>
<comment type="subcellular location">
    <subcellularLocation>
        <location evidence="1">Cell outer membrane</location>
        <topology evidence="1">Multi-pass membrane protein</topology>
    </subcellularLocation>
</comment>
<evidence type="ECO:0000313" key="19">
    <source>
        <dbReference type="EMBL" id="MCT8506822.1"/>
    </source>
</evidence>
<feature type="domain" description="SLBB" evidence="18">
    <location>
        <begin position="178"/>
        <end position="256"/>
    </location>
</feature>
<dbReference type="NCBIfam" id="NF011658">
    <property type="entry name" value="PRK15078.1"/>
    <property type="match status" value="1"/>
</dbReference>
<evidence type="ECO:0000256" key="6">
    <source>
        <dbReference type="ARBA" id="ARBA00022692"/>
    </source>
</evidence>
<dbReference type="Pfam" id="PF22461">
    <property type="entry name" value="SLBB_2"/>
    <property type="match status" value="2"/>
</dbReference>
<feature type="domain" description="Outer-membrane lipoprotein Wza C-terminal" evidence="17">
    <location>
        <begin position="352"/>
        <end position="381"/>
    </location>
</feature>
<dbReference type="GO" id="GO:0006811">
    <property type="term" value="P:monoatomic ion transport"/>
    <property type="evidence" value="ECO:0007669"/>
    <property type="project" value="UniProtKB-KW"/>
</dbReference>
<dbReference type="Gene3D" id="1.20.5.70">
    <property type="match status" value="1"/>
</dbReference>
<keyword evidence="6" id="KW-0812">Transmembrane</keyword>
<protein>
    <submittedName>
        <fullName evidence="19">Polysaccharide biosynthesis/export family protein</fullName>
    </submittedName>
</protein>
<keyword evidence="8" id="KW-0625">Polysaccharide transport</keyword>
<dbReference type="GO" id="GO:0046930">
    <property type="term" value="C:pore complex"/>
    <property type="evidence" value="ECO:0007669"/>
    <property type="project" value="UniProtKB-KW"/>
</dbReference>
<keyword evidence="11" id="KW-0472">Membrane</keyword>
<organism evidence="19 20">
    <name type="scientific">Chromohalobacter moromii</name>
    <dbReference type="NCBI Taxonomy" id="2860329"/>
    <lineage>
        <taxon>Bacteria</taxon>
        <taxon>Pseudomonadati</taxon>
        <taxon>Pseudomonadota</taxon>
        <taxon>Gammaproteobacteria</taxon>
        <taxon>Oceanospirillales</taxon>
        <taxon>Halomonadaceae</taxon>
        <taxon>Chromohalobacter</taxon>
    </lineage>
</organism>
<evidence type="ECO:0000256" key="12">
    <source>
        <dbReference type="ARBA" id="ARBA00023139"/>
    </source>
</evidence>
<evidence type="ECO:0000256" key="14">
    <source>
        <dbReference type="ARBA" id="ARBA00023288"/>
    </source>
</evidence>
<dbReference type="PROSITE" id="PS51257">
    <property type="entry name" value="PROKAR_LIPOPROTEIN"/>
    <property type="match status" value="1"/>
</dbReference>
<keyword evidence="13" id="KW-0998">Cell outer membrane</keyword>
<keyword evidence="9" id="KW-0406">Ion transport</keyword>
<comment type="similarity">
    <text evidence="2">Belongs to the BexD/CtrA/VexA family.</text>
</comment>
<dbReference type="InterPro" id="IPR049712">
    <property type="entry name" value="Poly_export"/>
</dbReference>
<evidence type="ECO:0000256" key="15">
    <source>
        <dbReference type="SAM" id="SignalP"/>
    </source>
</evidence>
<evidence type="ECO:0000259" key="16">
    <source>
        <dbReference type="Pfam" id="PF02563"/>
    </source>
</evidence>